<sequence length="68" mass="7856">MQRGKVTQPRSVYSSGSTFAPEDIKKRIVLEQRAKQKTKIRVKGKANAVRRGRKTNFDVIKEYAGWDF</sequence>
<gene>
    <name evidence="1" type="ORF">ASIM_LOCUS19727</name>
</gene>
<evidence type="ECO:0000313" key="2">
    <source>
        <dbReference type="Proteomes" id="UP000267096"/>
    </source>
</evidence>
<dbReference type="Proteomes" id="UP000267096">
    <property type="component" value="Unassembled WGS sequence"/>
</dbReference>
<dbReference type="EMBL" id="UYRR01037825">
    <property type="protein sequence ID" value="VDK71639.1"/>
    <property type="molecule type" value="Genomic_DNA"/>
</dbReference>
<keyword evidence="2" id="KW-1185">Reference proteome</keyword>
<reference evidence="1 2" key="2">
    <citation type="submission" date="2018-11" db="EMBL/GenBank/DDBJ databases">
        <authorList>
            <consortium name="Pathogen Informatics"/>
        </authorList>
    </citation>
    <scope>NUCLEOTIDE SEQUENCE [LARGE SCALE GENOMIC DNA]</scope>
</reference>
<reference evidence="3" key="1">
    <citation type="submission" date="2017-02" db="UniProtKB">
        <authorList>
            <consortium name="WormBaseParasite"/>
        </authorList>
    </citation>
    <scope>IDENTIFICATION</scope>
</reference>
<protein>
    <submittedName>
        <fullName evidence="1 3">Uncharacterized protein</fullName>
    </submittedName>
</protein>
<dbReference type="OrthoDB" id="10258631at2759"/>
<name>A0A0M3KH79_ANISI</name>
<accession>A0A0M3KH79</accession>
<evidence type="ECO:0000313" key="3">
    <source>
        <dbReference type="WBParaSite" id="ASIM_0002034401-mRNA-1"/>
    </source>
</evidence>
<evidence type="ECO:0000313" key="1">
    <source>
        <dbReference type="EMBL" id="VDK71639.1"/>
    </source>
</evidence>
<dbReference type="WBParaSite" id="ASIM_0002034401-mRNA-1">
    <property type="protein sequence ID" value="ASIM_0002034401-mRNA-1"/>
    <property type="gene ID" value="ASIM_0002034401"/>
</dbReference>
<dbReference type="AlphaFoldDB" id="A0A0M3KH79"/>
<proteinExistence type="predicted"/>
<organism evidence="3">
    <name type="scientific">Anisakis simplex</name>
    <name type="common">Herring worm</name>
    <dbReference type="NCBI Taxonomy" id="6269"/>
    <lineage>
        <taxon>Eukaryota</taxon>
        <taxon>Metazoa</taxon>
        <taxon>Ecdysozoa</taxon>
        <taxon>Nematoda</taxon>
        <taxon>Chromadorea</taxon>
        <taxon>Rhabditida</taxon>
        <taxon>Spirurina</taxon>
        <taxon>Ascaridomorpha</taxon>
        <taxon>Ascaridoidea</taxon>
        <taxon>Anisakidae</taxon>
        <taxon>Anisakis</taxon>
        <taxon>Anisakis simplex complex</taxon>
    </lineage>
</organism>